<feature type="region of interest" description="Disordered" evidence="1">
    <location>
        <begin position="16"/>
        <end position="35"/>
    </location>
</feature>
<protein>
    <recommendedName>
        <fullName evidence="4">DUF4235 domain-containing protein</fullName>
    </recommendedName>
</protein>
<accession>A0ABY5T1C5</accession>
<reference evidence="2" key="1">
    <citation type="submission" date="2022-02" db="EMBL/GenBank/DDBJ databases">
        <title>Qipengyuania spongiae sp. nov., isolated from marine sponge.</title>
        <authorList>
            <person name="Li Z."/>
            <person name="Zhang M."/>
        </authorList>
    </citation>
    <scope>NUCLEOTIDE SEQUENCE</scope>
    <source>
        <strain evidence="2">PHS-Z21</strain>
    </source>
</reference>
<organism evidence="2 3">
    <name type="scientific">Qipengyuania spongiae</name>
    <dbReference type="NCBI Taxonomy" id="2909673"/>
    <lineage>
        <taxon>Bacteria</taxon>
        <taxon>Pseudomonadati</taxon>
        <taxon>Pseudomonadota</taxon>
        <taxon>Alphaproteobacteria</taxon>
        <taxon>Sphingomonadales</taxon>
        <taxon>Erythrobacteraceae</taxon>
        <taxon>Qipengyuania</taxon>
    </lineage>
</organism>
<evidence type="ECO:0000313" key="2">
    <source>
        <dbReference type="EMBL" id="UVI40607.1"/>
    </source>
</evidence>
<feature type="compositionally biased region" description="Basic and acidic residues" evidence="1">
    <location>
        <begin position="123"/>
        <end position="137"/>
    </location>
</feature>
<keyword evidence="3" id="KW-1185">Reference proteome</keyword>
<dbReference type="RefSeq" id="WP_265561065.1">
    <property type="nucleotide sequence ID" value="NZ_CP092471.1"/>
</dbReference>
<gene>
    <name evidence="2" type="ORF">L1F33_06620</name>
</gene>
<evidence type="ECO:0008006" key="4">
    <source>
        <dbReference type="Google" id="ProtNLM"/>
    </source>
</evidence>
<evidence type="ECO:0000313" key="3">
    <source>
        <dbReference type="Proteomes" id="UP001065265"/>
    </source>
</evidence>
<name>A0ABY5T1C5_9SPHN</name>
<evidence type="ECO:0000256" key="1">
    <source>
        <dbReference type="SAM" id="MobiDB-lite"/>
    </source>
</evidence>
<feature type="region of interest" description="Disordered" evidence="1">
    <location>
        <begin position="117"/>
        <end position="137"/>
    </location>
</feature>
<proteinExistence type="predicted"/>
<sequence length="137" mass="14720">MVKHVAGYGAKAVAKARAKTPGSTEGMPGPTENPATNLMMADVAIRAGSYLARRAIERGILRGRYGDNTAKQIIRNKSLGQSLLSFGLAKLAIRNVPGAVIVGGGAIAKTLYDRRQSKRRQRHEGDRELIEQAHGED</sequence>
<dbReference type="Proteomes" id="UP001065265">
    <property type="component" value="Chromosome"/>
</dbReference>
<dbReference type="EMBL" id="CP092471">
    <property type="protein sequence ID" value="UVI40607.1"/>
    <property type="molecule type" value="Genomic_DNA"/>
</dbReference>